<keyword evidence="1" id="KW-0175">Coiled coil</keyword>
<reference evidence="3" key="1">
    <citation type="submission" date="2023-11" db="EMBL/GenBank/DDBJ databases">
        <authorList>
            <person name="Sidharthan V.K."/>
            <person name="Reddy V."/>
            <person name="Kiran G."/>
            <person name="Rajeswari V."/>
            <person name="Baranwal V.K."/>
        </authorList>
    </citation>
    <scope>NUCLEOTIDE SEQUENCE</scope>
    <source>
        <strain evidence="3">Opi tai</strain>
    </source>
</reference>
<feature type="coiled-coil region" evidence="1">
    <location>
        <begin position="118"/>
        <end position="159"/>
    </location>
</feature>
<name>A0AAT9J7W7_9SECO</name>
<feature type="region of interest" description="Disordered" evidence="2">
    <location>
        <begin position="163"/>
        <end position="205"/>
    </location>
</feature>
<accession>A0AAT9J7W7</accession>
<feature type="compositionally biased region" description="Polar residues" evidence="2">
    <location>
        <begin position="180"/>
        <end position="190"/>
    </location>
</feature>
<reference evidence="3" key="2">
    <citation type="journal article" date="2024" name="Arch. Virol.">
        <title>Probing of plant transcriptomes reveals the hidden genetic diversity of the family Secoviridae.</title>
        <authorList>
            <person name="Sidharthan V.K."/>
            <person name="Reddy V."/>
            <person name="Kiran G."/>
            <person name="Rajeswari V."/>
            <person name="Baranwal V.K."/>
            <person name="Kumar M.K."/>
            <person name="Kumar K.S."/>
        </authorList>
    </citation>
    <scope>NUCLEOTIDE SEQUENCE</scope>
    <source>
        <strain evidence="3">Opi tai</strain>
    </source>
</reference>
<dbReference type="EMBL" id="BK065136">
    <property type="protein sequence ID" value="DBA54807.1"/>
    <property type="molecule type" value="Genomic_RNA"/>
</dbReference>
<proteinExistence type="predicted"/>
<sequence>MSFIRELNITPEEQEEQIRVAESKFVCETVSELFAFPARISLTFSVIKPNGTSYTYLKVSWAHSVPQPLGIHVIPSGRWNVSRVQFSGALFKRACRLNTAIKTINQGKGDLFASPSRIDELEREIETLRDLVSTKDSEIERLQASASKAKAKLHDLRNLLDSYKQPDESVPAIDKGKAPQASTSAETPPSNADIFKAWLGDGNTD</sequence>
<organism evidence="3">
    <name type="scientific">Opisthopappus taihangensis torradovirus</name>
    <dbReference type="NCBI Taxonomy" id="3115802"/>
    <lineage>
        <taxon>Viruses</taxon>
        <taxon>Riboviria</taxon>
        <taxon>Orthornavirae</taxon>
        <taxon>Pisuviricota</taxon>
        <taxon>Pisoniviricetes</taxon>
        <taxon>Picornavirales</taxon>
        <taxon>Secoviridae</taxon>
        <taxon>Torradovirus</taxon>
    </lineage>
</organism>
<protein>
    <submittedName>
        <fullName evidence="3">Uncharacterized protein</fullName>
    </submittedName>
</protein>
<evidence type="ECO:0000313" key="3">
    <source>
        <dbReference type="EMBL" id="DBA54807.1"/>
    </source>
</evidence>
<evidence type="ECO:0000256" key="1">
    <source>
        <dbReference type="SAM" id="Coils"/>
    </source>
</evidence>
<evidence type="ECO:0000256" key="2">
    <source>
        <dbReference type="SAM" id="MobiDB-lite"/>
    </source>
</evidence>